<dbReference type="InterPro" id="IPR041657">
    <property type="entry name" value="HTH_17"/>
</dbReference>
<comment type="caution">
    <text evidence="2">The sequence shown here is derived from an EMBL/GenBank/DDBJ whole genome shotgun (WGS) entry which is preliminary data.</text>
</comment>
<dbReference type="GO" id="GO:0003677">
    <property type="term" value="F:DNA binding"/>
    <property type="evidence" value="ECO:0007669"/>
    <property type="project" value="InterPro"/>
</dbReference>
<accession>U2E2D4</accession>
<dbReference type="Proteomes" id="UP000016496">
    <property type="component" value="Unassembled WGS sequence"/>
</dbReference>
<dbReference type="PATRIC" id="fig|1321819.3.peg.613"/>
<evidence type="ECO:0000313" key="3">
    <source>
        <dbReference type="Proteomes" id="UP000016496"/>
    </source>
</evidence>
<dbReference type="InterPro" id="IPR009061">
    <property type="entry name" value="DNA-bd_dom_put_sf"/>
</dbReference>
<feature type="domain" description="Helix-turn-helix" evidence="1">
    <location>
        <begin position="55"/>
        <end position="104"/>
    </location>
</feature>
<dbReference type="Gene3D" id="1.10.1660.10">
    <property type="match status" value="1"/>
</dbReference>
<reference evidence="2 3" key="1">
    <citation type="submission" date="2013-08" db="EMBL/GenBank/DDBJ databases">
        <authorList>
            <person name="Weinstock G."/>
            <person name="Sodergren E."/>
            <person name="Wylie T."/>
            <person name="Fulton L."/>
            <person name="Fulton R."/>
            <person name="Fronick C."/>
            <person name="O'Laughlin M."/>
            <person name="Godfrey J."/>
            <person name="Miner T."/>
            <person name="Herter B."/>
            <person name="Appelbaum E."/>
            <person name="Cordes M."/>
            <person name="Lek S."/>
            <person name="Wollam A."/>
            <person name="Pepin K.H."/>
            <person name="Palsikar V.B."/>
            <person name="Mitreva M."/>
            <person name="Wilson R.K."/>
        </authorList>
    </citation>
    <scope>NUCLEOTIDE SEQUENCE [LARGE SCALE GENOMIC DNA]</scope>
    <source>
        <strain evidence="2 3">F0041</strain>
    </source>
</reference>
<dbReference type="AlphaFoldDB" id="U2E2D4"/>
<dbReference type="EMBL" id="AWSV01000040">
    <property type="protein sequence ID" value="ERI88277.1"/>
    <property type="molecule type" value="Genomic_DNA"/>
</dbReference>
<dbReference type="NCBIfam" id="TIGR01764">
    <property type="entry name" value="excise"/>
    <property type="match status" value="1"/>
</dbReference>
<evidence type="ECO:0000313" key="2">
    <source>
        <dbReference type="EMBL" id="ERI88277.1"/>
    </source>
</evidence>
<dbReference type="Pfam" id="PF12728">
    <property type="entry name" value="HTH_17"/>
    <property type="match status" value="1"/>
</dbReference>
<dbReference type="SUPFAM" id="SSF46955">
    <property type="entry name" value="Putative DNA-binding domain"/>
    <property type="match status" value="1"/>
</dbReference>
<protein>
    <submittedName>
        <fullName evidence="2">DNA binding domain, excisionase family</fullName>
    </submittedName>
</protein>
<dbReference type="InterPro" id="IPR010093">
    <property type="entry name" value="SinI_DNA-bd"/>
</dbReference>
<evidence type="ECO:0000259" key="1">
    <source>
        <dbReference type="Pfam" id="PF12728"/>
    </source>
</evidence>
<gene>
    <name evidence="2" type="ORF">HMPREF1981_00661</name>
</gene>
<dbReference type="HOGENOM" id="CLU_1988194_0_0_10"/>
<sequence length="125" mass="14503">MTALNVESKNKGTMNEQQQTVTNAQWGERCSVKLDKLLSRVDRIIGMLFHLKGTFTVEDAALYLGITPSHLYKLVRKYDIPHSRPTNGRIFFSKEDLDKWIKSRMLIEPETGLLNESKQPHECYY</sequence>
<name>U2E2D4_9BACE</name>
<proteinExistence type="predicted"/>
<organism evidence="2 3">
    <name type="scientific">Bacteroides pyogenes F0041</name>
    <dbReference type="NCBI Taxonomy" id="1321819"/>
    <lineage>
        <taxon>Bacteria</taxon>
        <taxon>Pseudomonadati</taxon>
        <taxon>Bacteroidota</taxon>
        <taxon>Bacteroidia</taxon>
        <taxon>Bacteroidales</taxon>
        <taxon>Bacteroidaceae</taxon>
        <taxon>Bacteroides</taxon>
    </lineage>
</organism>